<gene>
    <name evidence="14" type="ORF">L202_03134</name>
</gene>
<feature type="compositionally biased region" description="Acidic residues" evidence="12">
    <location>
        <begin position="662"/>
        <end position="692"/>
    </location>
</feature>
<feature type="compositionally biased region" description="Basic and acidic residues" evidence="12">
    <location>
        <begin position="577"/>
        <end position="599"/>
    </location>
</feature>
<dbReference type="PANTHER" id="PTHR11618">
    <property type="entry name" value="TRANSCRIPTION INITIATION FACTOR IIB-RELATED"/>
    <property type="match status" value="1"/>
</dbReference>
<comment type="caution">
    <text evidence="14">The sequence shown here is derived from an EMBL/GenBank/DDBJ whole genome shotgun (WGS) entry which is preliminary data.</text>
</comment>
<evidence type="ECO:0000256" key="11">
    <source>
        <dbReference type="PROSITE-ProRule" id="PRU00469"/>
    </source>
</evidence>
<keyword evidence="5" id="KW-0862">Zinc</keyword>
<dbReference type="InterPro" id="IPR013150">
    <property type="entry name" value="TFIIB_cyclin"/>
</dbReference>
<feature type="compositionally biased region" description="Acidic residues" evidence="12">
    <location>
        <begin position="321"/>
        <end position="336"/>
    </location>
</feature>
<feature type="domain" description="TFIIB-type" evidence="13">
    <location>
        <begin position="3"/>
        <end position="35"/>
    </location>
</feature>
<dbReference type="Gene3D" id="1.10.472.10">
    <property type="entry name" value="Cyclin-like"/>
    <property type="match status" value="2"/>
</dbReference>
<comment type="subcellular location">
    <subcellularLocation>
        <location evidence="1">Nucleus</location>
    </subcellularLocation>
</comment>
<dbReference type="GO" id="GO:0008270">
    <property type="term" value="F:zinc ion binding"/>
    <property type="evidence" value="ECO:0007669"/>
    <property type="project" value="UniProtKB-KW"/>
</dbReference>
<dbReference type="SUPFAM" id="SSF57783">
    <property type="entry name" value="Zinc beta-ribbon"/>
    <property type="match status" value="1"/>
</dbReference>
<evidence type="ECO:0000256" key="5">
    <source>
        <dbReference type="ARBA" id="ARBA00022833"/>
    </source>
</evidence>
<dbReference type="Proteomes" id="UP000094065">
    <property type="component" value="Unassembled WGS sequence"/>
</dbReference>
<comment type="similarity">
    <text evidence="2">Belongs to the TFIIB family.</text>
</comment>
<dbReference type="PRINTS" id="PR00685">
    <property type="entry name" value="TIFACTORIIB"/>
</dbReference>
<dbReference type="FunFam" id="1.10.472.10:FF:000007">
    <property type="entry name" value="Transcription factor IIIB 90 kDa subunit"/>
    <property type="match status" value="1"/>
</dbReference>
<feature type="region of interest" description="Disordered" evidence="12">
    <location>
        <begin position="318"/>
        <end position="463"/>
    </location>
</feature>
<dbReference type="PANTHER" id="PTHR11618:SF4">
    <property type="entry name" value="TRANSCRIPTION FACTOR IIIB 90 KDA SUBUNIT"/>
    <property type="match status" value="1"/>
</dbReference>
<dbReference type="SUPFAM" id="SSF47954">
    <property type="entry name" value="Cyclin-like"/>
    <property type="match status" value="2"/>
</dbReference>
<organism evidence="14 15">
    <name type="scientific">Cryptococcus amylolentus CBS 6039</name>
    <dbReference type="NCBI Taxonomy" id="1295533"/>
    <lineage>
        <taxon>Eukaryota</taxon>
        <taxon>Fungi</taxon>
        <taxon>Dikarya</taxon>
        <taxon>Basidiomycota</taxon>
        <taxon>Agaricomycotina</taxon>
        <taxon>Tremellomycetes</taxon>
        <taxon>Tremellales</taxon>
        <taxon>Cryptococcaceae</taxon>
        <taxon>Cryptococcus</taxon>
    </lineage>
</organism>
<accession>A0A1E3HZ71</accession>
<dbReference type="GO" id="GO:0000995">
    <property type="term" value="F:RNA polymerase III general transcription initiation factor activity"/>
    <property type="evidence" value="ECO:0007669"/>
    <property type="project" value="TreeGrafter"/>
</dbReference>
<evidence type="ECO:0000256" key="12">
    <source>
        <dbReference type="SAM" id="MobiDB-lite"/>
    </source>
</evidence>
<dbReference type="Gene3D" id="1.20.5.650">
    <property type="entry name" value="Single helix bin"/>
    <property type="match status" value="1"/>
</dbReference>
<evidence type="ECO:0000256" key="4">
    <source>
        <dbReference type="ARBA" id="ARBA00022771"/>
    </source>
</evidence>
<keyword evidence="3" id="KW-0479">Metal-binding</keyword>
<dbReference type="GO" id="GO:0005634">
    <property type="term" value="C:nucleus"/>
    <property type="evidence" value="ECO:0007669"/>
    <property type="project" value="UniProtKB-SubCell"/>
</dbReference>
<dbReference type="AlphaFoldDB" id="A0A1E3HZ71"/>
<keyword evidence="15" id="KW-1185">Reference proteome</keyword>
<evidence type="ECO:0000256" key="7">
    <source>
        <dbReference type="ARBA" id="ARBA00023159"/>
    </source>
</evidence>
<feature type="compositionally biased region" description="Polar residues" evidence="12">
    <location>
        <begin position="454"/>
        <end position="463"/>
    </location>
</feature>
<dbReference type="GO" id="GO:0070897">
    <property type="term" value="P:transcription preinitiation complex assembly"/>
    <property type="evidence" value="ECO:0007669"/>
    <property type="project" value="InterPro"/>
</dbReference>
<evidence type="ECO:0000313" key="14">
    <source>
        <dbReference type="EMBL" id="ODN81036.1"/>
    </source>
</evidence>
<evidence type="ECO:0000256" key="10">
    <source>
        <dbReference type="ARBA" id="ARBA00031009"/>
    </source>
</evidence>
<dbReference type="CDD" id="cd20554">
    <property type="entry name" value="CYCLIN_TFIIIB90_rpt2"/>
    <property type="match status" value="1"/>
</dbReference>
<feature type="region of interest" description="Disordered" evidence="12">
    <location>
        <begin position="577"/>
        <end position="626"/>
    </location>
</feature>
<dbReference type="EMBL" id="AWGJ01000004">
    <property type="protein sequence ID" value="ODN81036.1"/>
    <property type="molecule type" value="Genomic_DNA"/>
</dbReference>
<sequence>MSSVKQCPQCGPHGELVTDQSAGNVVCMSCGQIIEEGILVSEVGFAEGSGGRISVQGTFVSNYATGVAGTRGGRGGQQNTENIKANGSAKIDEVARKMYLGSGISIGAKRFFSLAVDNKFNRGRKTSYIVASCLYLQCRLKRDARMLIDFSEHLAINVFELGATYLKLRSTLNFTDPMPEVDPAIYNLRFAHRLNFGPLVNTVAADASRLVRRFRADWMTQGRRPAGVCGACIIIAGRMSNFLRTPDEVAQVVKVHPNTIKKRLLEFAETDMAKKTVGEWRALSDAQLDAVSTEEKPPVVKQQARKREKELKKHLMMGIVFDEDEETENGDEDDEDGPIKRAKLEKGKGRAVDEADALQASAAFETTSSVDDEDDQLDPLAPSDYVSQLESARDDPASAREERRRASKALLKEVRGVDDGVDEDEEGMDELEALAEDAEKEDEEGEDEDEGERSTQLNTVSQANAKNKEFTDWDDEIAVLNFFEQKYFAGEKDLYQNKMHDRIKMWFGARDPKEIHQEMEAVKRARWLREKGAKVVEEDRELADLDDEELEGWFELDEDTKQARARMWLSSNGKWLEEEKEKQERKAAVNKAKGIDPSKPRQKRKRAAPHKGPHKNYQEAIASVVAQKPMSRRLNYDICRTLNVKPGTLFRDRHSTAGLQTMDDDKEEEYYDEEEEEKGDDDKEEAYEDYRF</sequence>
<dbReference type="InterPro" id="IPR000812">
    <property type="entry name" value="TFIIB"/>
</dbReference>
<evidence type="ECO:0000256" key="9">
    <source>
        <dbReference type="ARBA" id="ARBA00023242"/>
    </source>
</evidence>
<dbReference type="OrthoDB" id="511529at2759"/>
<dbReference type="GO" id="GO:0006384">
    <property type="term" value="P:transcription initiation at RNA polymerase III promoter"/>
    <property type="evidence" value="ECO:0007669"/>
    <property type="project" value="UniProtKB-ARBA"/>
</dbReference>
<evidence type="ECO:0000313" key="15">
    <source>
        <dbReference type="Proteomes" id="UP000094065"/>
    </source>
</evidence>
<keyword evidence="8" id="KW-0804">Transcription</keyword>
<dbReference type="InterPro" id="IPR013763">
    <property type="entry name" value="Cyclin-like_dom"/>
</dbReference>
<evidence type="ECO:0000256" key="2">
    <source>
        <dbReference type="ARBA" id="ARBA00010857"/>
    </source>
</evidence>
<dbReference type="GO" id="GO:0000126">
    <property type="term" value="C:transcription factor TFIIIB complex"/>
    <property type="evidence" value="ECO:0007669"/>
    <property type="project" value="UniProtKB-ARBA"/>
</dbReference>
<dbReference type="GeneID" id="30154443"/>
<reference evidence="14 15" key="1">
    <citation type="submission" date="2016-06" db="EMBL/GenBank/DDBJ databases">
        <title>Evolution of pathogenesis and genome organization in the Tremellales.</title>
        <authorList>
            <person name="Cuomo C."/>
            <person name="Litvintseva A."/>
            <person name="Heitman J."/>
            <person name="Chen Y."/>
            <person name="Sun S."/>
            <person name="Springer D."/>
            <person name="Dromer F."/>
            <person name="Young S."/>
            <person name="Zeng Q."/>
            <person name="Chapman S."/>
            <person name="Gujja S."/>
            <person name="Saif S."/>
            <person name="Birren B."/>
        </authorList>
    </citation>
    <scope>NUCLEOTIDE SEQUENCE [LARGE SCALE GENOMIC DNA]</scope>
    <source>
        <strain evidence="14 15">CBS 6039</strain>
    </source>
</reference>
<dbReference type="InterPro" id="IPR011665">
    <property type="entry name" value="BRF1_TBP-bd_dom"/>
</dbReference>
<dbReference type="GO" id="GO:0017025">
    <property type="term" value="F:TBP-class protein binding"/>
    <property type="evidence" value="ECO:0007669"/>
    <property type="project" value="InterPro"/>
</dbReference>
<dbReference type="Pfam" id="PF00382">
    <property type="entry name" value="TFIIB"/>
    <property type="match status" value="2"/>
</dbReference>
<feature type="compositionally biased region" description="Basic and acidic residues" evidence="12">
    <location>
        <begin position="337"/>
        <end position="353"/>
    </location>
</feature>
<feature type="compositionally biased region" description="Basic residues" evidence="12">
    <location>
        <begin position="600"/>
        <end position="614"/>
    </location>
</feature>
<dbReference type="Pfam" id="PF08271">
    <property type="entry name" value="Zn_Ribbon_TF"/>
    <property type="match status" value="1"/>
</dbReference>
<evidence type="ECO:0000259" key="13">
    <source>
        <dbReference type="PROSITE" id="PS51134"/>
    </source>
</evidence>
<keyword evidence="6" id="KW-0805">Transcription regulation</keyword>
<keyword evidence="7" id="KW-0010">Activator</keyword>
<feature type="region of interest" description="Disordered" evidence="12">
    <location>
        <begin position="647"/>
        <end position="692"/>
    </location>
</feature>
<dbReference type="PROSITE" id="PS51134">
    <property type="entry name" value="ZF_TFIIB"/>
    <property type="match status" value="1"/>
</dbReference>
<evidence type="ECO:0000256" key="6">
    <source>
        <dbReference type="ARBA" id="ARBA00023015"/>
    </source>
</evidence>
<dbReference type="InterPro" id="IPR036915">
    <property type="entry name" value="Cyclin-like_sf"/>
</dbReference>
<dbReference type="RefSeq" id="XP_018995602.1">
    <property type="nucleotide sequence ID" value="XM_019136933.1"/>
</dbReference>
<proteinExistence type="inferred from homology"/>
<dbReference type="Pfam" id="PF07741">
    <property type="entry name" value="BRF1"/>
    <property type="match status" value="1"/>
</dbReference>
<dbReference type="SMART" id="SM00385">
    <property type="entry name" value="CYCLIN"/>
    <property type="match status" value="2"/>
</dbReference>
<evidence type="ECO:0000256" key="1">
    <source>
        <dbReference type="ARBA" id="ARBA00004123"/>
    </source>
</evidence>
<dbReference type="STRING" id="1295533.A0A1E3HZ71"/>
<name>A0A1E3HZ71_9TREE</name>
<evidence type="ECO:0000256" key="3">
    <source>
        <dbReference type="ARBA" id="ARBA00022723"/>
    </source>
</evidence>
<protein>
    <recommendedName>
        <fullName evidence="10">B-related factor 1</fullName>
    </recommendedName>
</protein>
<feature type="compositionally biased region" description="Acidic residues" evidence="12">
    <location>
        <begin position="419"/>
        <end position="451"/>
    </location>
</feature>
<keyword evidence="4 11" id="KW-0863">Zinc-finger</keyword>
<dbReference type="FunFam" id="1.10.472.10:FF:000002">
    <property type="entry name" value="Transcription factor IIIB 90 kDa subunit"/>
    <property type="match status" value="1"/>
</dbReference>
<dbReference type="Gene3D" id="2.20.25.10">
    <property type="match status" value="1"/>
</dbReference>
<dbReference type="GO" id="GO:0097550">
    <property type="term" value="C:transcription preinitiation complex"/>
    <property type="evidence" value="ECO:0007669"/>
    <property type="project" value="TreeGrafter"/>
</dbReference>
<keyword evidence="9" id="KW-0539">Nucleus</keyword>
<feature type="compositionally biased region" description="Basic and acidic residues" evidence="12">
    <location>
        <begin position="391"/>
        <end position="418"/>
    </location>
</feature>
<dbReference type="GO" id="GO:0001006">
    <property type="term" value="F:RNA polymerase III type 3 promoter sequence-specific DNA binding"/>
    <property type="evidence" value="ECO:0007669"/>
    <property type="project" value="TreeGrafter"/>
</dbReference>
<dbReference type="InterPro" id="IPR013137">
    <property type="entry name" value="Znf_TFIIB"/>
</dbReference>
<evidence type="ECO:0000256" key="8">
    <source>
        <dbReference type="ARBA" id="ARBA00023163"/>
    </source>
</evidence>